<dbReference type="CDD" id="cd01143">
    <property type="entry name" value="YvrC"/>
    <property type="match status" value="1"/>
</dbReference>
<sequence length="334" mass="35477">MKRLLLSLLLLVLLCGSAAAAGWSPVTITDDSGYTSEISAVPETIVSLGPSNTEILFALDLDDKVAGVTEYCNYPEAAKTKSIVSGVSSINVEKIVALNPDLILANAINGEDNIAHLRKLGYTVLVLNPDSVEGTFSSMRRIGNATNTSAAAESLIDSMQQRLDAAAEKITAGEKLTVTHLMSSDPYWVSGVHTFQNELIMRAGGENAFPEVDGWGIVNLEHLLITDPDIILVDSGAGMGEKGENILKKSIMTDPRLSSLSAVKNNRVYVMDSDIFDRGGPRIVDALDDLIAVMYPATSEEPAATPQASGFGAGVLLTAAVFGLVVLRREKLCP</sequence>
<dbReference type="RefSeq" id="WP_338093473.1">
    <property type="nucleotide sequence ID" value="NZ_JAWDKA010000001.1"/>
</dbReference>
<keyword evidence="2" id="KW-0812">Transmembrane</keyword>
<dbReference type="NCBIfam" id="NF038402">
    <property type="entry name" value="TroA_like"/>
    <property type="match status" value="1"/>
</dbReference>
<dbReference type="GO" id="GO:0071281">
    <property type="term" value="P:cellular response to iron ion"/>
    <property type="evidence" value="ECO:0007669"/>
    <property type="project" value="TreeGrafter"/>
</dbReference>
<dbReference type="EMBL" id="JAWDKA010000001">
    <property type="protein sequence ID" value="MDV0441080.1"/>
    <property type="molecule type" value="Genomic_DNA"/>
</dbReference>
<dbReference type="PROSITE" id="PS50983">
    <property type="entry name" value="FE_B12_PBP"/>
    <property type="match status" value="1"/>
</dbReference>
<name>A0AAE4SB31_9EURY</name>
<keyword evidence="5" id="KW-1185">Reference proteome</keyword>
<dbReference type="PANTHER" id="PTHR30535:SF34">
    <property type="entry name" value="MOLYBDATE-BINDING PROTEIN MOLA"/>
    <property type="match status" value="1"/>
</dbReference>
<feature type="domain" description="Fe/B12 periplasmic-binding" evidence="3">
    <location>
        <begin position="44"/>
        <end position="298"/>
    </location>
</feature>
<keyword evidence="2" id="KW-1133">Transmembrane helix</keyword>
<accession>A0AAE4SB31</accession>
<proteinExistence type="predicted"/>
<evidence type="ECO:0000259" key="3">
    <source>
        <dbReference type="PROSITE" id="PS50983"/>
    </source>
</evidence>
<dbReference type="InterPro" id="IPR050902">
    <property type="entry name" value="ABC_Transporter_SBP"/>
</dbReference>
<dbReference type="Gene3D" id="3.40.50.1980">
    <property type="entry name" value="Nitrogenase molybdenum iron protein domain"/>
    <property type="match status" value="2"/>
</dbReference>
<evidence type="ECO:0000313" key="4">
    <source>
        <dbReference type="EMBL" id="MDV0441080.1"/>
    </source>
</evidence>
<keyword evidence="2" id="KW-0472">Membrane</keyword>
<dbReference type="PANTHER" id="PTHR30535">
    <property type="entry name" value="VITAMIN B12-BINDING PROTEIN"/>
    <property type="match status" value="1"/>
</dbReference>
<keyword evidence="1" id="KW-0732">Signal</keyword>
<dbReference type="Proteomes" id="UP001273136">
    <property type="component" value="Unassembled WGS sequence"/>
</dbReference>
<dbReference type="SUPFAM" id="SSF53807">
    <property type="entry name" value="Helical backbone' metal receptor"/>
    <property type="match status" value="1"/>
</dbReference>
<evidence type="ECO:0000313" key="5">
    <source>
        <dbReference type="Proteomes" id="UP001273136"/>
    </source>
</evidence>
<feature type="transmembrane region" description="Helical" evidence="2">
    <location>
        <begin position="308"/>
        <end position="327"/>
    </location>
</feature>
<gene>
    <name evidence="4" type="primary">btuF_1</name>
    <name evidence="4" type="ORF">McpAg1_02590</name>
</gene>
<dbReference type="Pfam" id="PF01497">
    <property type="entry name" value="Peripla_BP_2"/>
    <property type="match status" value="1"/>
</dbReference>
<comment type="caution">
    <text evidence="4">The sequence shown here is derived from an EMBL/GenBank/DDBJ whole genome shotgun (WGS) entry which is preliminary data.</text>
</comment>
<reference evidence="4" key="1">
    <citation type="submission" date="2023-06" db="EMBL/GenBank/DDBJ databases">
        <title>Genome sequence of Methancorpusculaceae sp. Ag1.</title>
        <authorList>
            <person name="Protasov E."/>
            <person name="Platt K."/>
            <person name="Poehlein A."/>
            <person name="Daniel R."/>
            <person name="Brune A."/>
        </authorList>
    </citation>
    <scope>NUCLEOTIDE SEQUENCE</scope>
    <source>
        <strain evidence="4">Ag1</strain>
    </source>
</reference>
<dbReference type="AlphaFoldDB" id="A0AAE4SB31"/>
<organism evidence="4 5">
    <name type="scientific">Methanorbis furvi</name>
    <dbReference type="NCBI Taxonomy" id="3028299"/>
    <lineage>
        <taxon>Archaea</taxon>
        <taxon>Methanobacteriati</taxon>
        <taxon>Methanobacteriota</taxon>
        <taxon>Stenosarchaea group</taxon>
        <taxon>Methanomicrobia</taxon>
        <taxon>Methanomicrobiales</taxon>
        <taxon>Methanocorpusculaceae</taxon>
        <taxon>Methanorbis</taxon>
    </lineage>
</organism>
<dbReference type="InterPro" id="IPR054828">
    <property type="entry name" value="Vit_B12_bind_prot"/>
</dbReference>
<evidence type="ECO:0000256" key="2">
    <source>
        <dbReference type="SAM" id="Phobius"/>
    </source>
</evidence>
<evidence type="ECO:0000256" key="1">
    <source>
        <dbReference type="ARBA" id="ARBA00022729"/>
    </source>
</evidence>
<protein>
    <submittedName>
        <fullName evidence="4">Vitamin B12-binding protein</fullName>
    </submittedName>
</protein>
<dbReference type="InterPro" id="IPR002491">
    <property type="entry name" value="ABC_transptr_periplasmic_BD"/>
</dbReference>